<reference evidence="3" key="1">
    <citation type="submission" date="2021-01" db="EMBL/GenBank/DDBJ databases">
        <authorList>
            <person name="Corre E."/>
            <person name="Pelletier E."/>
            <person name="Niang G."/>
            <person name="Scheremetjew M."/>
            <person name="Finn R."/>
            <person name="Kale V."/>
            <person name="Holt S."/>
            <person name="Cochrane G."/>
            <person name="Meng A."/>
            <person name="Brown T."/>
            <person name="Cohen L."/>
        </authorList>
    </citation>
    <scope>NUCLEOTIDE SEQUENCE</scope>
    <source>
        <strain evidence="3">SAG 36.94</strain>
    </source>
</reference>
<dbReference type="CDD" id="cd03039">
    <property type="entry name" value="GST_N_Sigma_like"/>
    <property type="match status" value="1"/>
</dbReference>
<name>A0A7S1XCV9_9RHOD</name>
<dbReference type="GO" id="GO:0004364">
    <property type="term" value="F:glutathione transferase activity"/>
    <property type="evidence" value="ECO:0007669"/>
    <property type="project" value="TreeGrafter"/>
</dbReference>
<dbReference type="AlphaFoldDB" id="A0A7S1XCV9"/>
<dbReference type="FunFam" id="3.40.30.10:FF:000608">
    <property type="entry name" value="Glutathione S-Transferase"/>
    <property type="match status" value="1"/>
</dbReference>
<feature type="domain" description="GST C-terminal" evidence="2">
    <location>
        <begin position="82"/>
        <end position="203"/>
    </location>
</feature>
<evidence type="ECO:0000313" key="3">
    <source>
        <dbReference type="EMBL" id="CAD9231392.1"/>
    </source>
</evidence>
<organism evidence="3">
    <name type="scientific">Compsopogon caeruleus</name>
    <dbReference type="NCBI Taxonomy" id="31354"/>
    <lineage>
        <taxon>Eukaryota</taxon>
        <taxon>Rhodophyta</taxon>
        <taxon>Compsopogonophyceae</taxon>
        <taxon>Compsopogonales</taxon>
        <taxon>Compsopogonaceae</taxon>
        <taxon>Compsopogon</taxon>
    </lineage>
</organism>
<dbReference type="CDD" id="cd03192">
    <property type="entry name" value="GST_C_Sigma_like"/>
    <property type="match status" value="1"/>
</dbReference>
<dbReference type="EMBL" id="HBGH01006585">
    <property type="protein sequence ID" value="CAD9231392.1"/>
    <property type="molecule type" value="Transcribed_RNA"/>
</dbReference>
<evidence type="ECO:0000259" key="2">
    <source>
        <dbReference type="PROSITE" id="PS50405"/>
    </source>
</evidence>
<dbReference type="InterPro" id="IPR036282">
    <property type="entry name" value="Glutathione-S-Trfase_C_sf"/>
</dbReference>
<dbReference type="PANTHER" id="PTHR11571">
    <property type="entry name" value="GLUTATHIONE S-TRANSFERASE"/>
    <property type="match status" value="1"/>
</dbReference>
<dbReference type="SFLD" id="SFLDG01205">
    <property type="entry name" value="AMPS.1"/>
    <property type="match status" value="1"/>
</dbReference>
<dbReference type="InterPro" id="IPR036249">
    <property type="entry name" value="Thioredoxin-like_sf"/>
</dbReference>
<dbReference type="InterPro" id="IPR040079">
    <property type="entry name" value="Glutathione_S-Trfase"/>
</dbReference>
<dbReference type="SFLD" id="SFLDG00363">
    <property type="entry name" value="AMPS_(cytGST):_Alpha-__Mu-__Pi"/>
    <property type="match status" value="1"/>
</dbReference>
<dbReference type="InterPro" id="IPR004045">
    <property type="entry name" value="Glutathione_S-Trfase_N"/>
</dbReference>
<dbReference type="InterPro" id="IPR050213">
    <property type="entry name" value="GST_superfamily"/>
</dbReference>
<dbReference type="PROSITE" id="PS50405">
    <property type="entry name" value="GST_CTER"/>
    <property type="match status" value="1"/>
</dbReference>
<protein>
    <recommendedName>
        <fullName evidence="4">Glutathione S-transferase</fullName>
    </recommendedName>
</protein>
<dbReference type="PANTHER" id="PTHR11571:SF252">
    <property type="entry name" value="GLUTATHIONE S-TRANSFERASE"/>
    <property type="match status" value="1"/>
</dbReference>
<dbReference type="SFLD" id="SFLDS00019">
    <property type="entry name" value="Glutathione_Transferase_(cytos"/>
    <property type="match status" value="1"/>
</dbReference>
<dbReference type="GO" id="GO:0006749">
    <property type="term" value="P:glutathione metabolic process"/>
    <property type="evidence" value="ECO:0007669"/>
    <property type="project" value="TreeGrafter"/>
</dbReference>
<accession>A0A7S1XCV9</accession>
<evidence type="ECO:0008006" key="4">
    <source>
        <dbReference type="Google" id="ProtNLM"/>
    </source>
</evidence>
<feature type="domain" description="GST N-terminal" evidence="1">
    <location>
        <begin position="2"/>
        <end position="79"/>
    </location>
</feature>
<dbReference type="Pfam" id="PF02798">
    <property type="entry name" value="GST_N"/>
    <property type="match status" value="1"/>
</dbReference>
<evidence type="ECO:0000259" key="1">
    <source>
        <dbReference type="PROSITE" id="PS50404"/>
    </source>
</evidence>
<dbReference type="SUPFAM" id="SSF47616">
    <property type="entry name" value="GST C-terminal domain-like"/>
    <property type="match status" value="1"/>
</dbReference>
<dbReference type="InterPro" id="IPR004046">
    <property type="entry name" value="GST_C"/>
</dbReference>
<dbReference type="SUPFAM" id="SSF52833">
    <property type="entry name" value="Thioredoxin-like"/>
    <property type="match status" value="1"/>
</dbReference>
<dbReference type="InterPro" id="IPR010987">
    <property type="entry name" value="Glutathione-S-Trfase_C-like"/>
</dbReference>
<dbReference type="Pfam" id="PF14497">
    <property type="entry name" value="GST_C_3"/>
    <property type="match status" value="1"/>
</dbReference>
<sequence length="203" mass="22751">MAIPKLTYFDIRGRGEPIRLAFVVGGIEFIDERLSFAQFQEQKESFPFGTAPMVEIDGIVIGQSIPALNYVGRQAGIYPENDPKTAVKIEEIQAYIYDVNTQIGQTMRESDPDKKMEIRTQLAVKYLPAAFGRIEAILAKNGTGYCVGESLTTADLLLVALAHWIESGILDGIPKTILSEFEMVQKCKSLVYSHPKIKEWYEK</sequence>
<gene>
    <name evidence="3" type="ORF">CCAE0312_LOCUS3448</name>
</gene>
<dbReference type="Gene3D" id="3.40.30.10">
    <property type="entry name" value="Glutaredoxin"/>
    <property type="match status" value="1"/>
</dbReference>
<proteinExistence type="predicted"/>
<dbReference type="Gene3D" id="1.20.1050.10">
    <property type="match status" value="1"/>
</dbReference>
<dbReference type="PROSITE" id="PS50404">
    <property type="entry name" value="GST_NTER"/>
    <property type="match status" value="1"/>
</dbReference>